<dbReference type="AlphaFoldDB" id="F8FHA8"/>
<protein>
    <submittedName>
        <fullName evidence="2">Uncharacterized protein</fullName>
    </submittedName>
</protein>
<organism evidence="2 3">
    <name type="scientific">Paenibacillus mucilaginosus (strain KNP414)</name>
    <dbReference type="NCBI Taxonomy" id="1036673"/>
    <lineage>
        <taxon>Bacteria</taxon>
        <taxon>Bacillati</taxon>
        <taxon>Bacillota</taxon>
        <taxon>Bacilli</taxon>
        <taxon>Bacillales</taxon>
        <taxon>Paenibacillaceae</taxon>
        <taxon>Paenibacillus</taxon>
    </lineage>
</organism>
<gene>
    <name evidence="2" type="ordered locus">KNP414_01245</name>
</gene>
<dbReference type="EMBL" id="CP002869">
    <property type="protein sequence ID" value="AEI39810.1"/>
    <property type="molecule type" value="Genomic_DNA"/>
</dbReference>
<accession>F8FHA8</accession>
<evidence type="ECO:0000256" key="1">
    <source>
        <dbReference type="SAM" id="SignalP"/>
    </source>
</evidence>
<dbReference type="KEGG" id="pms:KNP414_01245"/>
<feature type="signal peptide" evidence="1">
    <location>
        <begin position="1"/>
        <end position="25"/>
    </location>
</feature>
<sequence>MNFKKIAVTLAAVSMLTIGTQSAFAANYDERENNDSPYNIQYQDKLNYQTYMKGYLSSSNDQDWFLFTPDSIPGGRAIITLVSPEGYNYGIYLTTSNGSRVSKTWLIDDGRTQQFMIYTQPGESYHINVTNSGLDVNPNMPYNLSVI</sequence>
<dbReference type="HOGENOM" id="CLU_1766191_0_0_9"/>
<reference evidence="3" key="1">
    <citation type="submission" date="2011-06" db="EMBL/GenBank/DDBJ databases">
        <title>Complete genome sequence of Paenibacillus mucilaginosus KNP414.</title>
        <authorList>
            <person name="Wang J."/>
            <person name="Hu S."/>
            <person name="Hu X."/>
            <person name="Zhang B."/>
            <person name="Dong D."/>
            <person name="Zhang S."/>
            <person name="Zhao K."/>
            <person name="Wu D."/>
        </authorList>
    </citation>
    <scope>NUCLEOTIDE SEQUENCE [LARGE SCALE GENOMIC DNA]</scope>
    <source>
        <strain evidence="3">KNP414</strain>
    </source>
</reference>
<reference evidence="2 3" key="2">
    <citation type="journal article" date="2013" name="Genome Announc.">
        <title>Genome Sequence of Growth-Improving Paenibacillus mucilaginosus Strain KNP414.</title>
        <authorList>
            <person name="Lu J.J."/>
            <person name="Wang J.F."/>
            <person name="Hu X.F."/>
        </authorList>
    </citation>
    <scope>NUCLEOTIDE SEQUENCE [LARGE SCALE GENOMIC DNA]</scope>
    <source>
        <strain evidence="2 3">KNP414</strain>
    </source>
</reference>
<proteinExistence type="predicted"/>
<dbReference type="RefSeq" id="WP_013914972.1">
    <property type="nucleotide sequence ID" value="NC_015690.1"/>
</dbReference>
<name>F8FHA8_PAEMK</name>
<keyword evidence="1" id="KW-0732">Signal</keyword>
<feature type="chain" id="PRO_5003370651" evidence="1">
    <location>
        <begin position="26"/>
        <end position="147"/>
    </location>
</feature>
<dbReference type="Proteomes" id="UP000006620">
    <property type="component" value="Chromosome"/>
</dbReference>
<evidence type="ECO:0000313" key="2">
    <source>
        <dbReference type="EMBL" id="AEI39810.1"/>
    </source>
</evidence>
<dbReference type="Gene3D" id="2.60.120.380">
    <property type="match status" value="1"/>
</dbReference>
<evidence type="ECO:0000313" key="3">
    <source>
        <dbReference type="Proteomes" id="UP000006620"/>
    </source>
</evidence>